<dbReference type="Pfam" id="PF22621">
    <property type="entry name" value="CurL-like_PKS_C"/>
    <property type="match status" value="1"/>
</dbReference>
<dbReference type="InterPro" id="IPR006162">
    <property type="entry name" value="Ppantetheine_attach_site"/>
</dbReference>
<keyword evidence="7" id="KW-1185">Reference proteome</keyword>
<evidence type="ECO:0000256" key="1">
    <source>
        <dbReference type="ARBA" id="ARBA00001957"/>
    </source>
</evidence>
<dbReference type="InterPro" id="IPR001227">
    <property type="entry name" value="Ac_transferase_dom_sf"/>
</dbReference>
<dbReference type="Proteomes" id="UP000019109">
    <property type="component" value="Unassembled WGS sequence"/>
</dbReference>
<dbReference type="SMART" id="SM00827">
    <property type="entry name" value="PKS_AT"/>
    <property type="match status" value="1"/>
</dbReference>
<dbReference type="GO" id="GO:0004312">
    <property type="term" value="F:fatty acid synthase activity"/>
    <property type="evidence" value="ECO:0007669"/>
    <property type="project" value="TreeGrafter"/>
</dbReference>
<accession>W4V0T9</accession>
<dbReference type="Gene3D" id="3.30.70.3290">
    <property type="match status" value="2"/>
</dbReference>
<evidence type="ECO:0000259" key="5">
    <source>
        <dbReference type="PROSITE" id="PS50075"/>
    </source>
</evidence>
<proteinExistence type="predicted"/>
<dbReference type="PANTHER" id="PTHR43775">
    <property type="entry name" value="FATTY ACID SYNTHASE"/>
    <property type="match status" value="1"/>
</dbReference>
<name>W4V0T9_9FIRM</name>
<sequence>MTENLANHIRKNPDINLADIAFTLMVGRRNFNHRRMIVCKDAQDLLQKLEAMNDDEVFTRFQKPRVQPVVFMFPGEESKYVNMGRGLYETEPDFRNTVDQCAEILEPLLGLDIRKVLYPGDDKMDYAASKMKEEAIARAAVFVVEYAMANLWIELEIEPACMLGKGVGEYVAACISGVFTLEDALSLVVAGEEEMESRLGGISLNSVKIPFISCVTGSWINEQEVSSSNYWISQRRGNLFYDGLKEVLKDPDQILIEMGPASDLYEIAASSAMMEDTQNQDTKRTILRTLPSMEGKAQDVHLLLGSLGQYWLTGNRVNWNKFYTYEERHRILLPTYPFERQRYWIQPGKRNDEDTQPKLLISKSEEISDSITSSKFEEGVITVTLKQAVGSNGTDLNGDVKKQLESLLKFKEDLVKFCESNEHIKGKVEVSPLGLKLLETDSQSNIGISEQLKRRPRPNLQSDYVPPRNELEKTIVECWQKALGFDRIGIHDDFFELGGHSLIAAAIASELGKVLDVQIPLRKLMETTTVEGIANLIETYRWVSQDTGDEKANEEEIEECTV</sequence>
<dbReference type="Gene3D" id="3.40.366.10">
    <property type="entry name" value="Malonyl-Coenzyme A Acyl Carrier Protein, domain 2"/>
    <property type="match status" value="2"/>
</dbReference>
<evidence type="ECO:0000313" key="7">
    <source>
        <dbReference type="Proteomes" id="UP000019109"/>
    </source>
</evidence>
<evidence type="ECO:0000256" key="3">
    <source>
        <dbReference type="ARBA" id="ARBA00022553"/>
    </source>
</evidence>
<dbReference type="SUPFAM" id="SSF52151">
    <property type="entry name" value="FabD/lysophospholipase-like"/>
    <property type="match status" value="1"/>
</dbReference>
<comment type="caution">
    <text evidence="6">The sequence shown here is derived from an EMBL/GenBank/DDBJ whole genome shotgun (WGS) entry which is preliminary data.</text>
</comment>
<dbReference type="PROSITE" id="PS50075">
    <property type="entry name" value="CARRIER"/>
    <property type="match status" value="1"/>
</dbReference>
<dbReference type="FunFam" id="1.10.1200.10:FF:000005">
    <property type="entry name" value="Nonribosomal peptide synthetase 1"/>
    <property type="match status" value="1"/>
</dbReference>
<dbReference type="SUPFAM" id="SSF47336">
    <property type="entry name" value="ACP-like"/>
    <property type="match status" value="1"/>
</dbReference>
<keyword evidence="3" id="KW-0597">Phosphoprotein</keyword>
<dbReference type="PROSITE" id="PS00012">
    <property type="entry name" value="PHOSPHOPANTETHEINE"/>
    <property type="match status" value="1"/>
</dbReference>
<dbReference type="InterPro" id="IPR036736">
    <property type="entry name" value="ACP-like_sf"/>
</dbReference>
<dbReference type="InterPro" id="IPR016035">
    <property type="entry name" value="Acyl_Trfase/lysoPLipase"/>
</dbReference>
<feature type="domain" description="Carrier" evidence="5">
    <location>
        <begin position="466"/>
        <end position="541"/>
    </location>
</feature>
<dbReference type="InterPro" id="IPR009081">
    <property type="entry name" value="PP-bd_ACP"/>
</dbReference>
<dbReference type="AlphaFoldDB" id="W4V0T9"/>
<dbReference type="GO" id="GO:0006633">
    <property type="term" value="P:fatty acid biosynthetic process"/>
    <property type="evidence" value="ECO:0007669"/>
    <property type="project" value="TreeGrafter"/>
</dbReference>
<dbReference type="PANTHER" id="PTHR43775:SF51">
    <property type="entry name" value="INACTIVE PHENOLPHTHIOCEROL SYNTHESIS POLYKETIDE SYNTHASE TYPE I PKS1-RELATED"/>
    <property type="match status" value="1"/>
</dbReference>
<organism evidence="6 7">
    <name type="scientific">Acetivibrio straminisolvens JCM 21531</name>
    <dbReference type="NCBI Taxonomy" id="1294263"/>
    <lineage>
        <taxon>Bacteria</taxon>
        <taxon>Bacillati</taxon>
        <taxon>Bacillota</taxon>
        <taxon>Clostridia</taxon>
        <taxon>Eubacteriales</taxon>
        <taxon>Oscillospiraceae</taxon>
        <taxon>Acetivibrio</taxon>
    </lineage>
</organism>
<dbReference type="Pfam" id="PF00698">
    <property type="entry name" value="Acyl_transf_1"/>
    <property type="match status" value="1"/>
</dbReference>
<dbReference type="InterPro" id="IPR014043">
    <property type="entry name" value="Acyl_transferase_dom"/>
</dbReference>
<dbReference type="Pfam" id="PF00550">
    <property type="entry name" value="PP-binding"/>
    <property type="match status" value="1"/>
</dbReference>
<dbReference type="EMBL" id="BAVR01000001">
    <property type="protein sequence ID" value="GAE86712.1"/>
    <property type="molecule type" value="Genomic_DNA"/>
</dbReference>
<protein>
    <submittedName>
        <fullName evidence="6">Malonyl CoA-acyl carrier protein transacylase</fullName>
    </submittedName>
</protein>
<reference evidence="6" key="1">
    <citation type="journal article" date="2014" name="Genome Announc.">
        <title>Draft Genome Sequence of Clostridium straminisolvens Strain JCM 21531T, Isolated from a Cellulose-Degrading Bacterial Community.</title>
        <authorList>
            <person name="Yuki M."/>
            <person name="Oshima K."/>
            <person name="Suda W."/>
            <person name="Sakamoto M."/>
            <person name="Kitamura K."/>
            <person name="Iida T."/>
            <person name="Hattori M."/>
            <person name="Ohkuma M."/>
        </authorList>
    </citation>
    <scope>NUCLEOTIDE SEQUENCE [LARGE SCALE GENOMIC DNA]</scope>
    <source>
        <strain evidence="6">JCM 21531</strain>
    </source>
</reference>
<comment type="cofactor">
    <cofactor evidence="1">
        <name>pantetheine 4'-phosphate</name>
        <dbReference type="ChEBI" id="CHEBI:47942"/>
    </cofactor>
</comment>
<evidence type="ECO:0000313" key="6">
    <source>
        <dbReference type="EMBL" id="GAE86712.1"/>
    </source>
</evidence>
<evidence type="ECO:0000256" key="4">
    <source>
        <dbReference type="ARBA" id="ARBA00022679"/>
    </source>
</evidence>
<gene>
    <name evidence="6" type="ORF">JCM21531_33</name>
</gene>
<keyword evidence="4" id="KW-0808">Transferase</keyword>
<dbReference type="Gene3D" id="1.10.1200.10">
    <property type="entry name" value="ACP-like"/>
    <property type="match status" value="1"/>
</dbReference>
<dbReference type="InterPro" id="IPR050091">
    <property type="entry name" value="PKS_NRPS_Biosynth_Enz"/>
</dbReference>
<keyword evidence="2" id="KW-0596">Phosphopantetheine</keyword>
<dbReference type="STRING" id="1294263.JCM21531_33"/>
<evidence type="ECO:0000256" key="2">
    <source>
        <dbReference type="ARBA" id="ARBA00022450"/>
    </source>
</evidence>